<reference evidence="14" key="1">
    <citation type="submission" date="2017-02" db="EMBL/GenBank/DDBJ databases">
        <title>Delving into the versatile metabolic prowess of the omnipresent phylum Bacteroidetes.</title>
        <authorList>
            <person name="Nobu M.K."/>
            <person name="Mei R."/>
            <person name="Narihiro T."/>
            <person name="Kuroda K."/>
            <person name="Liu W.-T."/>
        </authorList>
    </citation>
    <scope>NUCLEOTIDE SEQUENCE</scope>
    <source>
        <strain evidence="14">ADurb.Bin131</strain>
    </source>
</reference>
<dbReference type="InterPro" id="IPR001986">
    <property type="entry name" value="Enolpyruvate_Tfrase_dom"/>
</dbReference>
<evidence type="ECO:0000256" key="3">
    <source>
        <dbReference type="ARBA" id="ARBA00022490"/>
    </source>
</evidence>
<comment type="pathway">
    <text evidence="2 12">Cell wall biogenesis; peptidoglycan biosynthesis.</text>
</comment>
<feature type="modified residue" description="2-(S-cysteinyl)pyruvic acid O-phosphothioketal" evidence="12">
    <location>
        <position position="116"/>
    </location>
</feature>
<dbReference type="SUPFAM" id="SSF55205">
    <property type="entry name" value="EPT/RTPC-like"/>
    <property type="match status" value="1"/>
</dbReference>
<evidence type="ECO:0000313" key="14">
    <source>
        <dbReference type="EMBL" id="OQB72213.1"/>
    </source>
</evidence>
<evidence type="ECO:0000256" key="5">
    <source>
        <dbReference type="ARBA" id="ARBA00022679"/>
    </source>
</evidence>
<accession>A0A1V6C5M6</accession>
<dbReference type="HAMAP" id="MF_00111">
    <property type="entry name" value="MurA"/>
    <property type="match status" value="1"/>
</dbReference>
<evidence type="ECO:0000256" key="2">
    <source>
        <dbReference type="ARBA" id="ARBA00004752"/>
    </source>
</evidence>
<dbReference type="InterPro" id="IPR050068">
    <property type="entry name" value="MurA_subfamily"/>
</dbReference>
<comment type="caution">
    <text evidence="12">Lacks conserved residue(s) required for the propagation of feature annotation.</text>
</comment>
<dbReference type="FunFam" id="3.65.10.10:FF:000001">
    <property type="entry name" value="UDP-N-acetylglucosamine 1-carboxyvinyltransferase"/>
    <property type="match status" value="1"/>
</dbReference>
<keyword evidence="12" id="KW-0670">Pyruvate</keyword>
<keyword evidence="9 12" id="KW-0961">Cell wall biogenesis/degradation</keyword>
<dbReference type="CDD" id="cd01555">
    <property type="entry name" value="UdpNAET"/>
    <property type="match status" value="1"/>
</dbReference>
<evidence type="ECO:0000256" key="6">
    <source>
        <dbReference type="ARBA" id="ARBA00022960"/>
    </source>
</evidence>
<dbReference type="GO" id="GO:0009252">
    <property type="term" value="P:peptidoglycan biosynthetic process"/>
    <property type="evidence" value="ECO:0007669"/>
    <property type="project" value="UniProtKB-UniRule"/>
</dbReference>
<feature type="domain" description="Enolpyruvate transferase" evidence="13">
    <location>
        <begin position="6"/>
        <end position="409"/>
    </location>
</feature>
<name>A0A1V6C5M6_UNCT6</name>
<evidence type="ECO:0000256" key="8">
    <source>
        <dbReference type="ARBA" id="ARBA00023306"/>
    </source>
</evidence>
<comment type="caution">
    <text evidence="14">The sequence shown here is derived from an EMBL/GenBank/DDBJ whole genome shotgun (WGS) entry which is preliminary data.</text>
</comment>
<sequence>MEKFVIQGGKKLKGEIITSGAKNSVLPILAASIMSNKKSIIHNIPVLQDVKTMVKILEYLGAKVSFKNHTVEIDPSGINRYDAPYEFVKTMRASIALLGPMVARSGKAQFSLPGGCVIGPRPIDLHIKGLQRLGVDVKIEDGYVIADAKKGLKGNHVFLGGTFGSSVLATANVMCAAVLAKGTTIIEFAACEPEVSDLANFLVKMGAKITGIGSPCITIKGVKKLDGVEYSVIPDRIEAGTFVLAGAITGGNVCVKKCQPFHMGAFIERITETGVSVETGKNFISIKGIREWKSVDVVTLAYPGFPTDLQAQMMAFLSLADGVSVITEKVFPERFIHAGELNRLGANIQLDGPRAIVRGVKKLLGARVMASDLRASAALVLAGLAADGTTEVSRIYHLFRGYENFDKKLNQLGADIKKEKDTIQ</sequence>
<evidence type="ECO:0000256" key="7">
    <source>
        <dbReference type="ARBA" id="ARBA00022984"/>
    </source>
</evidence>
<dbReference type="Proteomes" id="UP000485562">
    <property type="component" value="Unassembled WGS sequence"/>
</dbReference>
<dbReference type="NCBIfam" id="NF006873">
    <property type="entry name" value="PRK09369.1"/>
    <property type="match status" value="1"/>
</dbReference>
<dbReference type="Pfam" id="PF00275">
    <property type="entry name" value="EPSP_synthase"/>
    <property type="match status" value="1"/>
</dbReference>
<organism evidence="14">
    <name type="scientific">candidate division TA06 bacterium ADurb.Bin131</name>
    <dbReference type="NCBI Taxonomy" id="1852827"/>
    <lineage>
        <taxon>Bacteria</taxon>
        <taxon>Bacteria division TA06</taxon>
    </lineage>
</organism>
<feature type="binding site" evidence="12">
    <location>
        <position position="92"/>
    </location>
    <ligand>
        <name>UDP-N-acetyl-alpha-D-glucosamine</name>
        <dbReference type="ChEBI" id="CHEBI:57705"/>
    </ligand>
</feature>
<feature type="active site" description="Proton donor" evidence="12">
    <location>
        <position position="116"/>
    </location>
</feature>
<dbReference type="GO" id="GO:0019277">
    <property type="term" value="P:UDP-N-acetylgalactosamine biosynthetic process"/>
    <property type="evidence" value="ECO:0007669"/>
    <property type="project" value="InterPro"/>
</dbReference>
<dbReference type="GO" id="GO:0008360">
    <property type="term" value="P:regulation of cell shape"/>
    <property type="evidence" value="ECO:0007669"/>
    <property type="project" value="UniProtKB-KW"/>
</dbReference>
<evidence type="ECO:0000259" key="13">
    <source>
        <dbReference type="Pfam" id="PF00275"/>
    </source>
</evidence>
<evidence type="ECO:0000256" key="11">
    <source>
        <dbReference type="ARBA" id="ARBA00047527"/>
    </source>
</evidence>
<dbReference type="InterPro" id="IPR005750">
    <property type="entry name" value="UDP_GlcNAc_COvinyl_MurA"/>
</dbReference>
<dbReference type="GO" id="GO:0051301">
    <property type="term" value="P:cell division"/>
    <property type="evidence" value="ECO:0007669"/>
    <property type="project" value="UniProtKB-KW"/>
</dbReference>
<feature type="binding site" evidence="12">
    <location>
        <position position="308"/>
    </location>
    <ligand>
        <name>UDP-N-acetyl-alpha-D-glucosamine</name>
        <dbReference type="ChEBI" id="CHEBI:57705"/>
    </ligand>
</feature>
<dbReference type="AlphaFoldDB" id="A0A1V6C5M6"/>
<evidence type="ECO:0000256" key="1">
    <source>
        <dbReference type="ARBA" id="ARBA00004496"/>
    </source>
</evidence>
<evidence type="ECO:0000256" key="10">
    <source>
        <dbReference type="ARBA" id="ARBA00038367"/>
    </source>
</evidence>
<gene>
    <name evidence="12 14" type="primary">murA</name>
    <name evidence="14" type="ORF">BWX89_01457</name>
</gene>
<comment type="subcellular location">
    <subcellularLocation>
        <location evidence="1 12">Cytoplasm</location>
    </subcellularLocation>
</comment>
<dbReference type="InterPro" id="IPR013792">
    <property type="entry name" value="RNA3'P_cycl/enolpyr_Trfase_a/b"/>
</dbReference>
<dbReference type="PANTHER" id="PTHR43783:SF1">
    <property type="entry name" value="UDP-N-ACETYLGLUCOSAMINE 1-CARBOXYVINYLTRANSFERASE"/>
    <property type="match status" value="1"/>
</dbReference>
<comment type="similarity">
    <text evidence="10 12">Belongs to the EPSP synthase family. MurA subfamily.</text>
</comment>
<feature type="binding site" evidence="12">
    <location>
        <begin position="22"/>
        <end position="23"/>
    </location>
    <ligand>
        <name>phosphoenolpyruvate</name>
        <dbReference type="ChEBI" id="CHEBI:58702"/>
    </ligand>
</feature>
<protein>
    <recommendedName>
        <fullName evidence="12">UDP-N-acetylglucosamine 1-carboxyvinyltransferase</fullName>
        <ecNumber evidence="12">2.5.1.7</ecNumber>
    </recommendedName>
    <alternativeName>
        <fullName evidence="12">Enoylpyruvate transferase</fullName>
    </alternativeName>
    <alternativeName>
        <fullName evidence="12">UDP-N-acetylglucosamine enolpyruvyl transferase</fullName>
        <shortName evidence="12">EPT</shortName>
    </alternativeName>
</protein>
<evidence type="ECO:0000256" key="9">
    <source>
        <dbReference type="ARBA" id="ARBA00023316"/>
    </source>
</evidence>
<keyword evidence="7 12" id="KW-0573">Peptidoglycan synthesis</keyword>
<keyword evidence="3 12" id="KW-0963">Cytoplasm</keyword>
<dbReference type="GO" id="GO:0071555">
    <property type="term" value="P:cell wall organization"/>
    <property type="evidence" value="ECO:0007669"/>
    <property type="project" value="UniProtKB-KW"/>
</dbReference>
<dbReference type="InterPro" id="IPR036968">
    <property type="entry name" value="Enolpyruvate_Tfrase_sf"/>
</dbReference>
<keyword evidence="4 12" id="KW-0132">Cell division</keyword>
<evidence type="ECO:0000256" key="12">
    <source>
        <dbReference type="HAMAP-Rule" id="MF_00111"/>
    </source>
</evidence>
<dbReference type="GO" id="GO:0005737">
    <property type="term" value="C:cytoplasm"/>
    <property type="evidence" value="ECO:0007669"/>
    <property type="project" value="UniProtKB-SubCell"/>
</dbReference>
<keyword evidence="6 12" id="KW-0133">Cell shape</keyword>
<comment type="catalytic activity">
    <reaction evidence="11 12">
        <text>phosphoenolpyruvate + UDP-N-acetyl-alpha-D-glucosamine = UDP-N-acetyl-3-O-(1-carboxyvinyl)-alpha-D-glucosamine + phosphate</text>
        <dbReference type="Rhea" id="RHEA:18681"/>
        <dbReference type="ChEBI" id="CHEBI:43474"/>
        <dbReference type="ChEBI" id="CHEBI:57705"/>
        <dbReference type="ChEBI" id="CHEBI:58702"/>
        <dbReference type="ChEBI" id="CHEBI:68483"/>
        <dbReference type="EC" id="2.5.1.7"/>
    </reaction>
</comment>
<dbReference type="EMBL" id="MWDQ01000138">
    <property type="protein sequence ID" value="OQB72213.1"/>
    <property type="molecule type" value="Genomic_DNA"/>
</dbReference>
<keyword evidence="5 12" id="KW-0808">Transferase</keyword>
<dbReference type="NCBIfam" id="TIGR01072">
    <property type="entry name" value="murA"/>
    <property type="match status" value="1"/>
</dbReference>
<dbReference type="GO" id="GO:0008760">
    <property type="term" value="F:UDP-N-acetylglucosamine 1-carboxyvinyltransferase activity"/>
    <property type="evidence" value="ECO:0007669"/>
    <property type="project" value="UniProtKB-UniRule"/>
</dbReference>
<dbReference type="EC" id="2.5.1.7" evidence="12"/>
<feature type="binding site" evidence="12">
    <location>
        <position position="330"/>
    </location>
    <ligand>
        <name>UDP-N-acetyl-alpha-D-glucosamine</name>
        <dbReference type="ChEBI" id="CHEBI:57705"/>
    </ligand>
</feature>
<proteinExistence type="inferred from homology"/>
<feature type="binding site" evidence="12">
    <location>
        <begin position="121"/>
        <end position="125"/>
    </location>
    <ligand>
        <name>UDP-N-acetyl-alpha-D-glucosamine</name>
        <dbReference type="ChEBI" id="CHEBI:57705"/>
    </ligand>
</feature>
<comment type="function">
    <text evidence="12">Cell wall formation. Adds enolpyruvyl to UDP-N-acetylglucosamine.</text>
</comment>
<dbReference type="UniPathway" id="UPA00219"/>
<evidence type="ECO:0000256" key="4">
    <source>
        <dbReference type="ARBA" id="ARBA00022618"/>
    </source>
</evidence>
<dbReference type="PANTHER" id="PTHR43783">
    <property type="entry name" value="UDP-N-ACETYLGLUCOSAMINE 1-CARBOXYVINYLTRANSFERASE"/>
    <property type="match status" value="1"/>
</dbReference>
<keyword evidence="8 12" id="KW-0131">Cell cycle</keyword>
<dbReference type="Gene3D" id="3.65.10.10">
    <property type="entry name" value="Enolpyruvate transferase domain"/>
    <property type="match status" value="2"/>
</dbReference>